<dbReference type="Pfam" id="PF10433">
    <property type="entry name" value="Beta-prop_RSE1_1st"/>
    <property type="match status" value="1"/>
</dbReference>
<feature type="domain" description="RSE1/DDB1/CPSF1 first beta-propeller" evidence="1">
    <location>
        <begin position="24"/>
        <end position="301"/>
    </location>
</feature>
<dbReference type="Proteomes" id="UP000281553">
    <property type="component" value="Unassembled WGS sequence"/>
</dbReference>
<protein>
    <recommendedName>
        <fullName evidence="1">RSE1/DDB1/CPSF1 first beta-propeller domain-containing protein</fullName>
    </recommendedName>
</protein>
<evidence type="ECO:0000259" key="1">
    <source>
        <dbReference type="Pfam" id="PF10433"/>
    </source>
</evidence>
<dbReference type="EMBL" id="UYRU01069311">
    <property type="protein sequence ID" value="VDN18559.1"/>
    <property type="molecule type" value="Genomic_DNA"/>
</dbReference>
<evidence type="ECO:0000313" key="3">
    <source>
        <dbReference type="Proteomes" id="UP000281553"/>
    </source>
</evidence>
<gene>
    <name evidence="2" type="ORF">DILT_LOCUS13213</name>
</gene>
<dbReference type="InterPro" id="IPR015943">
    <property type="entry name" value="WD40/YVTN_repeat-like_dom_sf"/>
</dbReference>
<dbReference type="InterPro" id="IPR018846">
    <property type="entry name" value="Beta-prop_RSE1/DDB1/CPSF1_1st"/>
</dbReference>
<evidence type="ECO:0000313" key="2">
    <source>
        <dbReference type="EMBL" id="VDN18559.1"/>
    </source>
</evidence>
<dbReference type="AlphaFoldDB" id="A0A3P7PES8"/>
<organism evidence="2 3">
    <name type="scientific">Dibothriocephalus latus</name>
    <name type="common">Fish tapeworm</name>
    <name type="synonym">Diphyllobothrium latum</name>
    <dbReference type="NCBI Taxonomy" id="60516"/>
    <lineage>
        <taxon>Eukaryota</taxon>
        <taxon>Metazoa</taxon>
        <taxon>Spiralia</taxon>
        <taxon>Lophotrochozoa</taxon>
        <taxon>Platyhelminthes</taxon>
        <taxon>Cestoda</taxon>
        <taxon>Eucestoda</taxon>
        <taxon>Diphyllobothriidea</taxon>
        <taxon>Diphyllobothriidae</taxon>
        <taxon>Dibothriocephalus</taxon>
    </lineage>
</organism>
<accession>A0A3P7PES8</accession>
<dbReference type="OrthoDB" id="6109at2759"/>
<sequence length="353" mass="39605">MQLNAQKTTAFSALCRQISSPTLVTHSVFCNILHPKYKNLVLVRGTTIEIYEIKETKNDLGLSFVTSSMLYEEVEDIVVVRFYGHQMDSLLLSFKEAKVAAMTFDIQAYELKTCSLHTYEDLSLKGGRLQFTKTPMLRVDPLQRCAVMLVYDRYLAVLPFRRADALTSAEHLAETPTTPLVEAVWQHKATAPILSTFTTFLSTSTGERINNVIDIKFLYGFYEPTLFVLYEPIGTWAGRVSARRDTCCIVALSLNLQKRTNPVIWFQEQLPFDCHTVIPIPMPVGGVLIIAANSIIYLKQTLPSCGLPLNCYALLSTDFPLRKQSECLVLKVSGLVTPSLISIYIACRDPLST</sequence>
<proteinExistence type="predicted"/>
<dbReference type="PANTHER" id="PTHR10644">
    <property type="entry name" value="DNA REPAIR/RNA PROCESSING CPSF FAMILY"/>
    <property type="match status" value="1"/>
</dbReference>
<keyword evidence="3" id="KW-1185">Reference proteome</keyword>
<name>A0A3P7PES8_DIBLA</name>
<reference evidence="2 3" key="1">
    <citation type="submission" date="2018-11" db="EMBL/GenBank/DDBJ databases">
        <authorList>
            <consortium name="Pathogen Informatics"/>
        </authorList>
    </citation>
    <scope>NUCLEOTIDE SEQUENCE [LARGE SCALE GENOMIC DNA]</scope>
</reference>
<dbReference type="Gene3D" id="2.130.10.10">
    <property type="entry name" value="YVTN repeat-like/Quinoprotein amine dehydrogenase"/>
    <property type="match status" value="1"/>
</dbReference>
<dbReference type="InterPro" id="IPR050358">
    <property type="entry name" value="RSE1/DDB1/CFT1"/>
</dbReference>